<dbReference type="KEGG" id="acj:ACAM_0184"/>
<gene>
    <name evidence="1" type="ORF">ACAM_0184</name>
</gene>
<dbReference type="RefSeq" id="WP_022540933.1">
    <property type="nucleotide sequence ID" value="NC_022521.1"/>
</dbReference>
<protein>
    <submittedName>
        <fullName evidence="1">Uncharacterized protein</fullName>
    </submittedName>
</protein>
<proteinExistence type="predicted"/>
<dbReference type="GeneID" id="17109725"/>
<dbReference type="EMBL" id="AP012489">
    <property type="protein sequence ID" value="BAN89653.1"/>
    <property type="molecule type" value="Genomic_DNA"/>
</dbReference>
<evidence type="ECO:0000313" key="1">
    <source>
        <dbReference type="EMBL" id="BAN89653.1"/>
    </source>
</evidence>
<organism evidence="1 2">
    <name type="scientific">Aeropyrum camini SY1 = JCM 12091</name>
    <dbReference type="NCBI Taxonomy" id="1198449"/>
    <lineage>
        <taxon>Archaea</taxon>
        <taxon>Thermoproteota</taxon>
        <taxon>Thermoprotei</taxon>
        <taxon>Desulfurococcales</taxon>
        <taxon>Desulfurococcaceae</taxon>
        <taxon>Aeropyrum</taxon>
    </lineage>
</organism>
<dbReference type="AlphaFoldDB" id="U3TCI0"/>
<evidence type="ECO:0000313" key="2">
    <source>
        <dbReference type="Proteomes" id="UP000016887"/>
    </source>
</evidence>
<reference evidence="1 2" key="1">
    <citation type="journal article" date="2013" name="Appl. Environ. Microbiol.">
        <title>Variation of the Virus-Related Elements within Syntenic Genomes of the Hyperthermophilic Archaeon Aeropyrum.</title>
        <authorList>
            <person name="Daifuku T."/>
            <person name="Yoshida T."/>
            <person name="Kitamura T."/>
            <person name="Kawaichi S."/>
            <person name="Inoue T."/>
            <person name="Nomura K."/>
            <person name="Yoshida Y."/>
            <person name="Kuno S."/>
            <person name="Sako Y."/>
        </authorList>
    </citation>
    <scope>NUCLEOTIDE SEQUENCE [LARGE SCALE GENOMIC DNA]</scope>
    <source>
        <strain evidence="1 2">SY1</strain>
    </source>
</reference>
<sequence>MLLKNEQRVKVDVDNSKVLVSGRRYEASHTLLVGTSGLSAEIEPGSVRVSAYFSQHPEVEYVNEDLVKVYSAGSRYEVDTLGEKVARLESSSNRVELQGDLISIKFEVDSEIVTLKLPKGGRLKSAKLRIRAEGDVSLNVITFPFTMGILTAKKSKATIAVKGDVIELVVEPLEQKQPK</sequence>
<dbReference type="eggNOG" id="arCOG08618">
    <property type="taxonomic scope" value="Archaea"/>
</dbReference>
<dbReference type="STRING" id="1198449.ACAM_0184"/>
<dbReference type="OrthoDB" id="373047at2157"/>
<keyword evidence="2" id="KW-1185">Reference proteome</keyword>
<accession>U3TCI0</accession>
<name>U3TCI0_9CREN</name>
<dbReference type="Proteomes" id="UP000016887">
    <property type="component" value="Chromosome"/>
</dbReference>